<comment type="caution">
    <text evidence="1">The sequence shown here is derived from an EMBL/GenBank/DDBJ whole genome shotgun (WGS) entry which is preliminary data.</text>
</comment>
<protein>
    <submittedName>
        <fullName evidence="1">Uncharacterized protein</fullName>
    </submittedName>
</protein>
<proteinExistence type="predicted"/>
<keyword evidence="2" id="KW-1185">Reference proteome</keyword>
<dbReference type="Proteomes" id="UP001281761">
    <property type="component" value="Unassembled WGS sequence"/>
</dbReference>
<reference evidence="1 2" key="1">
    <citation type="journal article" date="2022" name="bioRxiv">
        <title>Genomics of Preaxostyla Flagellates Illuminates Evolutionary Transitions and the Path Towards Mitochondrial Loss.</title>
        <authorList>
            <person name="Novak L.V.F."/>
            <person name="Treitli S.C."/>
            <person name="Pyrih J."/>
            <person name="Halakuc P."/>
            <person name="Pipaliya S.V."/>
            <person name="Vacek V."/>
            <person name="Brzon O."/>
            <person name="Soukal P."/>
            <person name="Eme L."/>
            <person name="Dacks J.B."/>
            <person name="Karnkowska A."/>
            <person name="Elias M."/>
            <person name="Hampl V."/>
        </authorList>
    </citation>
    <scope>NUCLEOTIDE SEQUENCE [LARGE SCALE GENOMIC DNA]</scope>
    <source>
        <strain evidence="1">NAU3</strain>
        <tissue evidence="1">Gut</tissue>
    </source>
</reference>
<sequence>MQTIESLNHLRNECVKFVRQGWDFIGWIALEISYPYYPSSHTILLDDPSFPDLVLNSLKLQSQDTSRLVLMAITSIAAQFDHLKEKFVKVKLVGRMFETVDFVSLPLSESQTLLQLTDFIDRMFIPIGVERQIRFEQYRLIRVSVFEPAKQFIVFMFKNSSKLVLRKESKTRLDYNLCRIHNHVSGMELRPDKQDGDLVSELVKYEMRTMVEMEKESNCLMILESMLNKTNEWNRNKPERQKRREVLLREEGWDDALELRVVGMETITDQRIRDDLKRFRVKMAFNVNKF</sequence>
<accession>A0ABQ9Y267</accession>
<name>A0ABQ9Y267_9EUKA</name>
<dbReference type="EMBL" id="JARBJD010000043">
    <property type="protein sequence ID" value="KAK2957831.1"/>
    <property type="molecule type" value="Genomic_DNA"/>
</dbReference>
<evidence type="ECO:0000313" key="1">
    <source>
        <dbReference type="EMBL" id="KAK2957831.1"/>
    </source>
</evidence>
<evidence type="ECO:0000313" key="2">
    <source>
        <dbReference type="Proteomes" id="UP001281761"/>
    </source>
</evidence>
<organism evidence="1 2">
    <name type="scientific">Blattamonas nauphoetae</name>
    <dbReference type="NCBI Taxonomy" id="2049346"/>
    <lineage>
        <taxon>Eukaryota</taxon>
        <taxon>Metamonada</taxon>
        <taxon>Preaxostyla</taxon>
        <taxon>Oxymonadida</taxon>
        <taxon>Blattamonas</taxon>
    </lineage>
</organism>
<gene>
    <name evidence="1" type="ORF">BLNAU_7265</name>
</gene>